<evidence type="ECO:0000313" key="9">
    <source>
        <dbReference type="Proteomes" id="UP000265419"/>
    </source>
</evidence>
<proteinExistence type="predicted"/>
<dbReference type="Proteomes" id="UP000265419">
    <property type="component" value="Unassembled WGS sequence"/>
</dbReference>
<evidence type="ECO:0000259" key="7">
    <source>
        <dbReference type="Pfam" id="PF12696"/>
    </source>
</evidence>
<keyword evidence="3 6" id="KW-0812">Transmembrane</keyword>
<dbReference type="PANTHER" id="PTHR37937:SF1">
    <property type="entry name" value="CONJUGATIVE TRANSFER: DNA TRANSPORT"/>
    <property type="match status" value="1"/>
</dbReference>
<gene>
    <name evidence="8" type="ORF">DWB68_13225</name>
</gene>
<evidence type="ECO:0000256" key="5">
    <source>
        <dbReference type="ARBA" id="ARBA00023136"/>
    </source>
</evidence>
<keyword evidence="9" id="KW-1185">Reference proteome</keyword>
<reference evidence="8 9" key="1">
    <citation type="submission" date="2018-07" db="EMBL/GenBank/DDBJ databases">
        <title>Arthrobacter sp. nov., isolated from raw cow's milk with high bacterial count.</title>
        <authorList>
            <person name="Hahne J."/>
            <person name="Isele D."/>
            <person name="Lipski A."/>
        </authorList>
    </citation>
    <scope>NUCLEOTIDE SEQUENCE [LARGE SCALE GENOMIC DNA]</scope>
    <source>
        <strain evidence="8 9">JZ R-35</strain>
    </source>
</reference>
<evidence type="ECO:0000256" key="2">
    <source>
        <dbReference type="ARBA" id="ARBA00022475"/>
    </source>
</evidence>
<dbReference type="GO" id="GO:0005886">
    <property type="term" value="C:plasma membrane"/>
    <property type="evidence" value="ECO:0007669"/>
    <property type="project" value="UniProtKB-SubCell"/>
</dbReference>
<evidence type="ECO:0000256" key="1">
    <source>
        <dbReference type="ARBA" id="ARBA00004651"/>
    </source>
</evidence>
<feature type="transmembrane region" description="Helical" evidence="6">
    <location>
        <begin position="15"/>
        <end position="35"/>
    </location>
</feature>
<keyword evidence="2" id="KW-1003">Cell membrane</keyword>
<dbReference type="Pfam" id="PF12696">
    <property type="entry name" value="TraG-D_C"/>
    <property type="match status" value="1"/>
</dbReference>
<keyword evidence="4 6" id="KW-1133">Transmembrane helix</keyword>
<sequence>MPSTPKRSSGASSTIMAWVFIAAVVAVVLAAINWGQAWMPVKGSKVSWNPIELIKYATAGQFHWSTGSTILLVVLLIGIMVVLTFGYYFLIAPLLNRGKNEKTPVGRSILSVMGLKPAARKARQALDVPPDVKDEDVVVKVAYNGKTALWAQWEDAGWCYAPQRAGKTLYIVVPAILEAIGPVLTTSTKVDVLFWTAIARQEKGRVAVFDLDQISNWPDQVRWNPISGCEDQNEALDRGLAWASAAPMKGTKNGDWFSGQAAAVLGRLLHAAAIGHKDMGDVIKWIMDPGNREPVDILTGFGYNDVFTGHLKERLSSRAGETQDSIKATLMGLVEPLVSERVLSQFRVPTSIAFKAEDFLAGNNTLYVLADGADSRMAPLVSMFTDYVFRTAKRLSQQRPGGRLWPPLSMLLDEAPNVAALPDMTSVLTDSGGRGIRVLGFSQSFSQNVSRWGREVAETIEETANVKFLLPGLKASNLKEYAEEMGVRDEQRSSYSVGRGGGSRTVSTAEKAVMRAEELKQLEVGQALMVYRNVPPTVVRLEAVFERKDAAGIKDQKRQAEALAGRIAVEEAGR</sequence>
<dbReference type="CDD" id="cd01127">
    <property type="entry name" value="TrwB_TraG_TraD_VirD4"/>
    <property type="match status" value="1"/>
</dbReference>
<feature type="domain" description="TraD/TraG TraM recognition site" evidence="7">
    <location>
        <begin position="407"/>
        <end position="523"/>
    </location>
</feature>
<organism evidence="8 9">
    <name type="scientific">Galactobacter valiniphilus</name>
    <dbReference type="NCBI Taxonomy" id="2676122"/>
    <lineage>
        <taxon>Bacteria</taxon>
        <taxon>Bacillati</taxon>
        <taxon>Actinomycetota</taxon>
        <taxon>Actinomycetes</taxon>
        <taxon>Micrococcales</taxon>
        <taxon>Micrococcaceae</taxon>
        <taxon>Galactobacter</taxon>
    </lineage>
</organism>
<feature type="transmembrane region" description="Helical" evidence="6">
    <location>
        <begin position="70"/>
        <end position="90"/>
    </location>
</feature>
<evidence type="ECO:0000256" key="4">
    <source>
        <dbReference type="ARBA" id="ARBA00022989"/>
    </source>
</evidence>
<dbReference type="InterPro" id="IPR027417">
    <property type="entry name" value="P-loop_NTPase"/>
</dbReference>
<dbReference type="AlphaFoldDB" id="A0A399JAR3"/>
<evidence type="ECO:0000313" key="8">
    <source>
        <dbReference type="EMBL" id="RII41299.1"/>
    </source>
</evidence>
<dbReference type="SUPFAM" id="SSF52540">
    <property type="entry name" value="P-loop containing nucleoside triphosphate hydrolases"/>
    <property type="match status" value="1"/>
</dbReference>
<keyword evidence="5 6" id="KW-0472">Membrane</keyword>
<comment type="subcellular location">
    <subcellularLocation>
        <location evidence="1">Cell membrane</location>
        <topology evidence="1">Multi-pass membrane protein</topology>
    </subcellularLocation>
</comment>
<dbReference type="InterPro" id="IPR032689">
    <property type="entry name" value="TraG-D_C"/>
</dbReference>
<dbReference type="InterPro" id="IPR051539">
    <property type="entry name" value="T4SS-coupling_protein"/>
</dbReference>
<dbReference type="PANTHER" id="PTHR37937">
    <property type="entry name" value="CONJUGATIVE TRANSFER: DNA TRANSPORT"/>
    <property type="match status" value="1"/>
</dbReference>
<dbReference type="RefSeq" id="WP_119425592.1">
    <property type="nucleotide sequence ID" value="NZ_QQXK01000030.1"/>
</dbReference>
<evidence type="ECO:0000256" key="6">
    <source>
        <dbReference type="SAM" id="Phobius"/>
    </source>
</evidence>
<protein>
    <submittedName>
        <fullName evidence="8">Protein, TraG family</fullName>
    </submittedName>
</protein>
<dbReference type="Gene3D" id="3.40.50.300">
    <property type="entry name" value="P-loop containing nucleotide triphosphate hydrolases"/>
    <property type="match status" value="1"/>
</dbReference>
<dbReference type="EMBL" id="QQXK01000030">
    <property type="protein sequence ID" value="RII41299.1"/>
    <property type="molecule type" value="Genomic_DNA"/>
</dbReference>
<evidence type="ECO:0000256" key="3">
    <source>
        <dbReference type="ARBA" id="ARBA00022692"/>
    </source>
</evidence>
<comment type="caution">
    <text evidence="8">The sequence shown here is derived from an EMBL/GenBank/DDBJ whole genome shotgun (WGS) entry which is preliminary data.</text>
</comment>
<name>A0A399JAR3_9MICC</name>
<accession>A0A399JAR3</accession>